<dbReference type="EMBL" id="CP007547">
    <property type="protein sequence ID" value="AIL44003.1"/>
    <property type="molecule type" value="Genomic_DNA"/>
</dbReference>
<reference evidence="1" key="2">
    <citation type="journal article" date="2015" name="Genome Biol. Evol.">
        <title>Complete Genome Sequence and Transcriptomic Analysis of the Novel Pathogen Elizabethkingia anophelis in Response to Oxidative Stress.</title>
        <authorList>
            <person name="Li Y."/>
            <person name="Liu Y."/>
            <person name="Chew S.C."/>
            <person name="Tay M."/>
            <person name="Salido M.M."/>
            <person name="Teo J."/>
            <person name="Lauro F.M."/>
            <person name="Givskov M."/>
            <person name="Yang L."/>
        </authorList>
    </citation>
    <scope>NUCLEOTIDE SEQUENCE</scope>
    <source>
        <strain evidence="1">NUHP1</strain>
    </source>
</reference>
<dbReference type="RefSeq" id="WP_009085438.1">
    <property type="nucleotide sequence ID" value="NZ_CP007547.1"/>
</dbReference>
<dbReference type="STRING" id="1338011.BD94_0228"/>
<evidence type="ECO:0000313" key="1">
    <source>
        <dbReference type="EMBL" id="AIL44003.1"/>
    </source>
</evidence>
<dbReference type="GeneID" id="56685335"/>
<dbReference type="Proteomes" id="UP000028933">
    <property type="component" value="Chromosome"/>
</dbReference>
<protein>
    <submittedName>
        <fullName evidence="1">Uncharacterized protein</fullName>
    </submittedName>
</protein>
<organism evidence="1 2">
    <name type="scientific">Elizabethkingia anophelis NUHP1</name>
    <dbReference type="NCBI Taxonomy" id="1338011"/>
    <lineage>
        <taxon>Bacteria</taxon>
        <taxon>Pseudomonadati</taxon>
        <taxon>Bacteroidota</taxon>
        <taxon>Flavobacteriia</taxon>
        <taxon>Flavobacteriales</taxon>
        <taxon>Weeksellaceae</taxon>
        <taxon>Elizabethkingia</taxon>
    </lineage>
</organism>
<dbReference type="HOGENOM" id="CLU_091991_0_0_10"/>
<accession>A0A077EBH3</accession>
<gene>
    <name evidence="1" type="ORF">BD94_0228</name>
</gene>
<evidence type="ECO:0000313" key="2">
    <source>
        <dbReference type="Proteomes" id="UP000028933"/>
    </source>
</evidence>
<sequence length="271" mass="31212">MFNFAIYMKKYFTGLLFLFILIFHGQTFNGTIYLRDNSALYLNQIYVTNLNTQKTVLADYQGEFNIPAKVGDVIRFTSIVTERKDITLTPQYFQDKRMLVELSIAYHEIKEVVLRRFKPTGNFKVDVLSTREDKRLALANKIGLPSPKGDGTSPRSPVASFNNGGLGFNVQSVFDILTGERRKQERLYAYEAMQKNVTNLHNYYGDDYFIKLKIPKNLIDNFLQFVYTSDDLGPLVKSGDYAIIEMSIEKYLPVYLKRLRNSNLQAVIGDK</sequence>
<dbReference type="eggNOG" id="ENOG502ZC3R">
    <property type="taxonomic scope" value="Bacteria"/>
</dbReference>
<dbReference type="AlphaFoldDB" id="A0A077EBH3"/>
<dbReference type="KEGG" id="eao:BD94_0228"/>
<name>A0A077EBH3_9FLAO</name>
<proteinExistence type="predicted"/>
<reference evidence="1" key="1">
    <citation type="journal article" date="2013" name="Lancet">
        <title>First case of E anophelis outbreak in an intensive-care unit.</title>
        <authorList>
            <person name="Teo J."/>
            <person name="Tan S.Y."/>
            <person name="Tay M."/>
            <person name="Ding Y."/>
            <person name="Kjelleberg S."/>
            <person name="Givskov M."/>
            <person name="Lin R.T."/>
            <person name="Yang L."/>
        </authorList>
    </citation>
    <scope>NUCLEOTIDE SEQUENCE [LARGE SCALE GENOMIC DNA]</scope>
    <source>
        <strain evidence="1">NUHP1</strain>
    </source>
</reference>